<dbReference type="PANTHER" id="PTHR45916:SF1">
    <property type="entry name" value="STRUCTURAL MAINTENANCE OF CHROMOSOMES PROTEIN 5"/>
    <property type="match status" value="1"/>
</dbReference>
<protein>
    <submittedName>
        <fullName evidence="3">Uncharacterized protein</fullName>
    </submittedName>
</protein>
<dbReference type="GO" id="GO:0003697">
    <property type="term" value="F:single-stranded DNA binding"/>
    <property type="evidence" value="ECO:0007669"/>
    <property type="project" value="TreeGrafter"/>
</dbReference>
<sequence length="176" mass="19029">MVTSAARAAKRTRIDTPPPPPPPTQLRRGDDDYVPGNIVEIELSNFMTYDRLAAAPAPASTSSPGPAAPARAPSFVLSPSPSPPTPAYNLLTLLYHSPPLLPQLLCEHNENVLRRASSVGAFVKRGEESGHVNISLRGNTPEHIIRITRKIGTNNKSEWQLDGITSSSLPHLPYSR</sequence>
<dbReference type="HOGENOM" id="CLU_1527605_0_0_1"/>
<accession>A0A0E0MGI2</accession>
<feature type="region of interest" description="Disordered" evidence="2">
    <location>
        <begin position="1"/>
        <end position="34"/>
    </location>
</feature>
<dbReference type="AlphaFoldDB" id="A0A0E0MGI2"/>
<dbReference type="EnsemblPlants" id="OPUNC11G14530.1">
    <property type="protein sequence ID" value="OPUNC11G14530.1"/>
    <property type="gene ID" value="OPUNC11G14530"/>
</dbReference>
<evidence type="ECO:0000256" key="2">
    <source>
        <dbReference type="SAM" id="MobiDB-lite"/>
    </source>
</evidence>
<dbReference type="eggNOG" id="KOG0979">
    <property type="taxonomic scope" value="Eukaryota"/>
</dbReference>
<dbReference type="GO" id="GO:0000724">
    <property type="term" value="P:double-strand break repair via homologous recombination"/>
    <property type="evidence" value="ECO:0007669"/>
    <property type="project" value="TreeGrafter"/>
</dbReference>
<proteinExistence type="predicted"/>
<dbReference type="STRING" id="4537.A0A0E0MGI2"/>
<dbReference type="Proteomes" id="UP000026962">
    <property type="component" value="Chromosome 11"/>
</dbReference>
<evidence type="ECO:0000313" key="3">
    <source>
        <dbReference type="EnsemblPlants" id="OPUNC11G14530.1"/>
    </source>
</evidence>
<dbReference type="PANTHER" id="PTHR45916">
    <property type="entry name" value="STRUCTURAL MAINTENANCE OF CHROMOSOMES PROTEIN 5"/>
    <property type="match status" value="1"/>
</dbReference>
<organism evidence="3">
    <name type="scientific">Oryza punctata</name>
    <name type="common">Red rice</name>
    <dbReference type="NCBI Taxonomy" id="4537"/>
    <lineage>
        <taxon>Eukaryota</taxon>
        <taxon>Viridiplantae</taxon>
        <taxon>Streptophyta</taxon>
        <taxon>Embryophyta</taxon>
        <taxon>Tracheophyta</taxon>
        <taxon>Spermatophyta</taxon>
        <taxon>Magnoliopsida</taxon>
        <taxon>Liliopsida</taxon>
        <taxon>Poales</taxon>
        <taxon>Poaceae</taxon>
        <taxon>BOP clade</taxon>
        <taxon>Oryzoideae</taxon>
        <taxon>Oryzeae</taxon>
        <taxon>Oryzinae</taxon>
        <taxon>Oryza</taxon>
    </lineage>
</organism>
<keyword evidence="1" id="KW-0175">Coiled coil</keyword>
<evidence type="ECO:0000313" key="4">
    <source>
        <dbReference type="Proteomes" id="UP000026962"/>
    </source>
</evidence>
<dbReference type="GO" id="GO:0005634">
    <property type="term" value="C:nucleus"/>
    <property type="evidence" value="ECO:0007669"/>
    <property type="project" value="TreeGrafter"/>
</dbReference>
<name>A0A0E0MGI2_ORYPU</name>
<dbReference type="Gramene" id="OPUNC11G14530.1">
    <property type="protein sequence ID" value="OPUNC11G14530.1"/>
    <property type="gene ID" value="OPUNC11G14530"/>
</dbReference>
<dbReference type="GO" id="GO:0030915">
    <property type="term" value="C:Smc5-Smc6 complex"/>
    <property type="evidence" value="ECO:0007669"/>
    <property type="project" value="TreeGrafter"/>
</dbReference>
<reference evidence="3" key="1">
    <citation type="submission" date="2015-04" db="UniProtKB">
        <authorList>
            <consortium name="EnsemblPlants"/>
        </authorList>
    </citation>
    <scope>IDENTIFICATION</scope>
</reference>
<keyword evidence="4" id="KW-1185">Reference proteome</keyword>
<evidence type="ECO:0000256" key="1">
    <source>
        <dbReference type="ARBA" id="ARBA00023054"/>
    </source>
</evidence>
<dbReference type="OMA" id="LCEHNEN"/>
<reference evidence="3" key="2">
    <citation type="submission" date="2018-05" db="EMBL/GenBank/DDBJ databases">
        <title>OpunRS2 (Oryza punctata Reference Sequence Version 2).</title>
        <authorList>
            <person name="Zhang J."/>
            <person name="Kudrna D."/>
            <person name="Lee S."/>
            <person name="Talag J."/>
            <person name="Welchert J."/>
            <person name="Wing R.A."/>
        </authorList>
    </citation>
    <scope>NUCLEOTIDE SEQUENCE [LARGE SCALE GENOMIC DNA]</scope>
</reference>